<sequence>MLHRTSRVARQPHQLADGVQSPDLQDKSFRSVRQRTVNTPLIMKIGQTNFIQLERRLWVTQLLDDSAIHRRPVMQDPLVLTESLNRTRCGSVEPLHIIAFPVV</sequence>
<dbReference type="KEGG" id="ovi:T265_10316"/>
<accession>A0A075A1R1</accession>
<name>A0A075A1R1_OPIVI</name>
<proteinExistence type="predicted"/>
<dbReference type="Proteomes" id="UP000054324">
    <property type="component" value="Unassembled WGS sequence"/>
</dbReference>
<dbReference type="RefSeq" id="XP_009174915.1">
    <property type="nucleotide sequence ID" value="XM_009176651.1"/>
</dbReference>
<organism evidence="2 3">
    <name type="scientific">Opisthorchis viverrini</name>
    <name type="common">Southeast Asian liver fluke</name>
    <dbReference type="NCBI Taxonomy" id="6198"/>
    <lineage>
        <taxon>Eukaryota</taxon>
        <taxon>Metazoa</taxon>
        <taxon>Spiralia</taxon>
        <taxon>Lophotrochozoa</taxon>
        <taxon>Platyhelminthes</taxon>
        <taxon>Trematoda</taxon>
        <taxon>Digenea</taxon>
        <taxon>Opisthorchiida</taxon>
        <taxon>Opisthorchiata</taxon>
        <taxon>Opisthorchiidae</taxon>
        <taxon>Opisthorchis</taxon>
    </lineage>
</organism>
<dbReference type="EMBL" id="KL596974">
    <property type="protein sequence ID" value="KER21344.1"/>
    <property type="molecule type" value="Genomic_DNA"/>
</dbReference>
<evidence type="ECO:0000256" key="1">
    <source>
        <dbReference type="SAM" id="MobiDB-lite"/>
    </source>
</evidence>
<dbReference type="AlphaFoldDB" id="A0A075A1R1"/>
<feature type="region of interest" description="Disordered" evidence="1">
    <location>
        <begin position="1"/>
        <end position="22"/>
    </location>
</feature>
<dbReference type="GeneID" id="20324484"/>
<protein>
    <submittedName>
        <fullName evidence="2">Uncharacterized protein</fullName>
    </submittedName>
</protein>
<evidence type="ECO:0000313" key="3">
    <source>
        <dbReference type="Proteomes" id="UP000054324"/>
    </source>
</evidence>
<keyword evidence="3" id="KW-1185">Reference proteome</keyword>
<evidence type="ECO:0000313" key="2">
    <source>
        <dbReference type="EMBL" id="KER21344.1"/>
    </source>
</evidence>
<gene>
    <name evidence="2" type="ORF">T265_10316</name>
</gene>
<dbReference type="CTD" id="20324484"/>
<reference evidence="2 3" key="1">
    <citation type="submission" date="2013-11" db="EMBL/GenBank/DDBJ databases">
        <title>Opisthorchis viverrini - life in the bile duct.</title>
        <authorList>
            <person name="Young N.D."/>
            <person name="Nagarajan N."/>
            <person name="Lin S.J."/>
            <person name="Korhonen P.K."/>
            <person name="Jex A.R."/>
            <person name="Hall R.S."/>
            <person name="Safavi-Hemami H."/>
            <person name="Kaewkong W."/>
            <person name="Bertrand D."/>
            <person name="Gao S."/>
            <person name="Seet Q."/>
            <person name="Wongkham S."/>
            <person name="Teh B.T."/>
            <person name="Wongkham C."/>
            <person name="Intapan P.M."/>
            <person name="Maleewong W."/>
            <person name="Yang X."/>
            <person name="Hu M."/>
            <person name="Wang Z."/>
            <person name="Hofmann A."/>
            <person name="Sternberg P.W."/>
            <person name="Tan P."/>
            <person name="Wang J."/>
            <person name="Gasser R.B."/>
        </authorList>
    </citation>
    <scope>NUCLEOTIDE SEQUENCE [LARGE SCALE GENOMIC DNA]</scope>
</reference>